<sequence length="479" mass="50696">MTATADYNADLQLFIAGAWRSGEGRDVAPVYNPATGAPIAELPIATAADLDEALAAAEKAWPRWRAKTPDERAALMHKAAQIIRERIEPIATLLTLEQGKPIAEARGEVASAAGLLAYFAEEGKRVTGRVLPRPAGQRAMVLKQPVGPAAGFSPWNFPVNLMVKKIAPALAAGCTVIAKAPEETPGCTSAIMRCLDDAGIPAGVAQLVYGVPDMISRHLLARPVIRKVSFTGSTAVGKHLMRLAADGVKRITMELGGHAPVLIFDDCDLDTTLDRVVAQKFRNAGQVCISPTRFYVQEGIYEAFVKGFAERTAKVKIGSGLDPDTQMGPLANARRAPALEAMIEDAKAKGARVVAGGEATGEGNFFLPTAIADVPLDADAMNHEPFGPLALIRPFASEEDALEQANRLPYGLAAFAFTENGRRINRIADGIESGMVGINSFVISAIDAPFGGIKESGFGSESGPEGLDSYLVTKAVHIY</sequence>
<dbReference type="PANTHER" id="PTHR43353">
    <property type="entry name" value="SUCCINATE-SEMIALDEHYDE DEHYDROGENASE, MITOCHONDRIAL"/>
    <property type="match status" value="1"/>
</dbReference>
<dbReference type="PANTHER" id="PTHR43353:SF5">
    <property type="entry name" value="SUCCINATE-SEMIALDEHYDE DEHYDROGENASE, MITOCHONDRIAL"/>
    <property type="match status" value="1"/>
</dbReference>
<evidence type="ECO:0000256" key="1">
    <source>
        <dbReference type="ARBA" id="ARBA00009986"/>
    </source>
</evidence>
<evidence type="ECO:0000256" key="2">
    <source>
        <dbReference type="ARBA" id="ARBA00023002"/>
    </source>
</evidence>
<keyword evidence="5" id="KW-1185">Reference proteome</keyword>
<dbReference type="InterPro" id="IPR050740">
    <property type="entry name" value="Aldehyde_DH_Superfamily"/>
</dbReference>
<dbReference type="InterPro" id="IPR016162">
    <property type="entry name" value="Ald_DH_N"/>
</dbReference>
<evidence type="ECO:0000259" key="3">
    <source>
        <dbReference type="Pfam" id="PF00171"/>
    </source>
</evidence>
<feature type="domain" description="Aldehyde dehydrogenase" evidence="3">
    <location>
        <begin position="19"/>
        <end position="476"/>
    </location>
</feature>
<dbReference type="InterPro" id="IPR015590">
    <property type="entry name" value="Aldehyde_DH_dom"/>
</dbReference>
<dbReference type="AlphaFoldDB" id="A0A1T5CIW9"/>
<dbReference type="SUPFAM" id="SSF53720">
    <property type="entry name" value="ALDH-like"/>
    <property type="match status" value="1"/>
</dbReference>
<dbReference type="InterPro" id="IPR016163">
    <property type="entry name" value="Ald_DH_C"/>
</dbReference>
<dbReference type="GO" id="GO:0009450">
    <property type="term" value="P:gamma-aminobutyric acid catabolic process"/>
    <property type="evidence" value="ECO:0007669"/>
    <property type="project" value="TreeGrafter"/>
</dbReference>
<keyword evidence="2" id="KW-0560">Oxidoreductase</keyword>
<dbReference type="FunFam" id="3.40.605.10:FF:000007">
    <property type="entry name" value="NAD/NADP-dependent betaine aldehyde dehydrogenase"/>
    <property type="match status" value="1"/>
</dbReference>
<dbReference type="OrthoDB" id="9802947at2"/>
<gene>
    <name evidence="4" type="ORF">SAMN06295937_1010106</name>
</gene>
<dbReference type="CDD" id="cd07103">
    <property type="entry name" value="ALDH_F5_SSADH_GabD"/>
    <property type="match status" value="1"/>
</dbReference>
<protein>
    <submittedName>
        <fullName evidence="4">Succinate-semialdehyde dehydrogenase / glutarate-semialdehyde dehydrogenase</fullName>
    </submittedName>
</protein>
<dbReference type="RefSeq" id="WP_079638549.1">
    <property type="nucleotide sequence ID" value="NZ_FUYP01000010.1"/>
</dbReference>
<dbReference type="FunFam" id="3.40.309.10:FF:000004">
    <property type="entry name" value="Succinate-semialdehyde dehydrogenase I"/>
    <property type="match status" value="1"/>
</dbReference>
<proteinExistence type="inferred from homology"/>
<dbReference type="InterPro" id="IPR016161">
    <property type="entry name" value="Ald_DH/histidinol_DH"/>
</dbReference>
<name>A0A1T5CIW9_9SPHN</name>
<dbReference type="Pfam" id="PF00171">
    <property type="entry name" value="Aldedh"/>
    <property type="match status" value="1"/>
</dbReference>
<accession>A0A1T5CIW9</accession>
<reference evidence="5" key="1">
    <citation type="submission" date="2017-02" db="EMBL/GenBank/DDBJ databases">
        <authorList>
            <person name="Varghese N."/>
            <person name="Submissions S."/>
        </authorList>
    </citation>
    <scope>NUCLEOTIDE SEQUENCE [LARGE SCALE GENOMIC DNA]</scope>
    <source>
        <strain evidence="5">R11H</strain>
    </source>
</reference>
<dbReference type="Proteomes" id="UP000190044">
    <property type="component" value="Unassembled WGS sequence"/>
</dbReference>
<dbReference type="EMBL" id="FUYP01000010">
    <property type="protein sequence ID" value="SKB59399.1"/>
    <property type="molecule type" value="Genomic_DNA"/>
</dbReference>
<dbReference type="Gene3D" id="3.40.605.10">
    <property type="entry name" value="Aldehyde Dehydrogenase, Chain A, domain 1"/>
    <property type="match status" value="1"/>
</dbReference>
<comment type="similarity">
    <text evidence="1">Belongs to the aldehyde dehydrogenase family.</text>
</comment>
<dbReference type="GO" id="GO:0004777">
    <property type="term" value="F:succinate-semialdehyde dehydrogenase (NAD+) activity"/>
    <property type="evidence" value="ECO:0007669"/>
    <property type="project" value="TreeGrafter"/>
</dbReference>
<organism evidence="4 5">
    <name type="scientific">Sphingopyxis flava</name>
    <dbReference type="NCBI Taxonomy" id="1507287"/>
    <lineage>
        <taxon>Bacteria</taxon>
        <taxon>Pseudomonadati</taxon>
        <taxon>Pseudomonadota</taxon>
        <taxon>Alphaproteobacteria</taxon>
        <taxon>Sphingomonadales</taxon>
        <taxon>Sphingomonadaceae</taxon>
        <taxon>Sphingopyxis</taxon>
    </lineage>
</organism>
<evidence type="ECO:0000313" key="4">
    <source>
        <dbReference type="EMBL" id="SKB59399.1"/>
    </source>
</evidence>
<evidence type="ECO:0000313" key="5">
    <source>
        <dbReference type="Proteomes" id="UP000190044"/>
    </source>
</evidence>
<dbReference type="Gene3D" id="3.40.309.10">
    <property type="entry name" value="Aldehyde Dehydrogenase, Chain A, domain 2"/>
    <property type="match status" value="1"/>
</dbReference>